<dbReference type="InterPro" id="IPR051164">
    <property type="entry name" value="NmrA-like_oxidored"/>
</dbReference>
<keyword evidence="2" id="KW-0521">NADP</keyword>
<evidence type="ECO:0000313" key="5">
    <source>
        <dbReference type="Proteomes" id="UP001147746"/>
    </source>
</evidence>
<comment type="similarity">
    <text evidence="1">Belongs to the NmrA-type oxidoreductase family.</text>
</comment>
<name>A0A9W9UBR5_9EURO</name>
<evidence type="ECO:0000256" key="1">
    <source>
        <dbReference type="ARBA" id="ARBA00006328"/>
    </source>
</evidence>
<dbReference type="GO" id="GO:0005634">
    <property type="term" value="C:nucleus"/>
    <property type="evidence" value="ECO:0007669"/>
    <property type="project" value="TreeGrafter"/>
</dbReference>
<dbReference type="Gene3D" id="3.90.25.10">
    <property type="entry name" value="UDP-galactose 4-epimerase, domain 1"/>
    <property type="match status" value="1"/>
</dbReference>
<keyword evidence="5" id="KW-1185">Reference proteome</keyword>
<dbReference type="InterPro" id="IPR036291">
    <property type="entry name" value="NAD(P)-bd_dom_sf"/>
</dbReference>
<gene>
    <name evidence="4" type="ORF">N7476_000419</name>
</gene>
<dbReference type="Proteomes" id="UP001147746">
    <property type="component" value="Unassembled WGS sequence"/>
</dbReference>
<evidence type="ECO:0000256" key="2">
    <source>
        <dbReference type="ARBA" id="ARBA00022857"/>
    </source>
</evidence>
<dbReference type="SUPFAM" id="SSF51735">
    <property type="entry name" value="NAD(P)-binding Rossmann-fold domains"/>
    <property type="match status" value="1"/>
</dbReference>
<reference evidence="4" key="2">
    <citation type="journal article" date="2023" name="IMA Fungus">
        <title>Comparative genomic study of the Penicillium genus elucidates a diverse pangenome and 15 lateral gene transfer events.</title>
        <authorList>
            <person name="Petersen C."/>
            <person name="Sorensen T."/>
            <person name="Nielsen M.R."/>
            <person name="Sondergaard T.E."/>
            <person name="Sorensen J.L."/>
            <person name="Fitzpatrick D.A."/>
            <person name="Frisvad J.C."/>
            <person name="Nielsen K.L."/>
        </authorList>
    </citation>
    <scope>NUCLEOTIDE SEQUENCE</scope>
    <source>
        <strain evidence="4">IBT 21472</strain>
    </source>
</reference>
<dbReference type="PANTHER" id="PTHR42748:SF26">
    <property type="entry name" value="NMRA-LIKE DOMAIN-CONTAINING PROTEIN"/>
    <property type="match status" value="1"/>
</dbReference>
<feature type="domain" description="NmrA-like" evidence="3">
    <location>
        <begin position="31"/>
        <end position="311"/>
    </location>
</feature>
<comment type="caution">
    <text evidence="4">The sequence shown here is derived from an EMBL/GenBank/DDBJ whole genome shotgun (WGS) entry which is preliminary data.</text>
</comment>
<accession>A0A9W9UBR5</accession>
<dbReference type="Gene3D" id="3.40.50.720">
    <property type="entry name" value="NAD(P)-binding Rossmann-like Domain"/>
    <property type="match status" value="1"/>
</dbReference>
<organism evidence="4 5">
    <name type="scientific">Penicillium atrosanguineum</name>
    <dbReference type="NCBI Taxonomy" id="1132637"/>
    <lineage>
        <taxon>Eukaryota</taxon>
        <taxon>Fungi</taxon>
        <taxon>Dikarya</taxon>
        <taxon>Ascomycota</taxon>
        <taxon>Pezizomycotina</taxon>
        <taxon>Eurotiomycetes</taxon>
        <taxon>Eurotiomycetidae</taxon>
        <taxon>Eurotiales</taxon>
        <taxon>Aspergillaceae</taxon>
        <taxon>Penicillium</taxon>
    </lineage>
</organism>
<reference evidence="4" key="1">
    <citation type="submission" date="2022-12" db="EMBL/GenBank/DDBJ databases">
        <authorList>
            <person name="Petersen C."/>
        </authorList>
    </citation>
    <scope>NUCLEOTIDE SEQUENCE</scope>
    <source>
        <strain evidence="4">IBT 21472</strain>
    </source>
</reference>
<dbReference type="EMBL" id="JAPZBO010000001">
    <property type="protein sequence ID" value="KAJ5330636.1"/>
    <property type="molecule type" value="Genomic_DNA"/>
</dbReference>
<dbReference type="PANTHER" id="PTHR42748">
    <property type="entry name" value="NITROGEN METABOLITE REPRESSION PROTEIN NMRA FAMILY MEMBER"/>
    <property type="match status" value="1"/>
</dbReference>
<sequence>MSKLIVVVGLRGNQARNHRHLVDQILTHTHIQGGSVANVFLKEDGWKVRGITRNVAKAADWEAKGVEVVEANLDDKASLVKAFKGAYAIFGTTDFWGTIFDPATKSKLGEGQPLNEYVFYYEQQQARNIADAAAETGGLQRFILSALCNASYWTNGRLSHIYHFDSKALVVEHIKTNMPDLAAKMSVVQIGSYMMNWGAGILPRKQSDGSYRLALVGKGETPVPQLFTTKDTGYLVRALLEVAPGKNLLGAGSMLSWKGSLRVWCETQDVPYGGYDELSIEEWVKNAPFDHALALEFAEMFALMDDPGYAGGDPSVVLPHHLGVLCPTTSWEEWCRGADFSHILNQ</sequence>
<proteinExistence type="inferred from homology"/>
<dbReference type="InterPro" id="IPR008030">
    <property type="entry name" value="NmrA-like"/>
</dbReference>
<dbReference type="Pfam" id="PF05368">
    <property type="entry name" value="NmrA"/>
    <property type="match status" value="1"/>
</dbReference>
<evidence type="ECO:0000313" key="4">
    <source>
        <dbReference type="EMBL" id="KAJ5330636.1"/>
    </source>
</evidence>
<protein>
    <recommendedName>
        <fullName evidence="3">NmrA-like domain-containing protein</fullName>
    </recommendedName>
</protein>
<evidence type="ECO:0000259" key="3">
    <source>
        <dbReference type="Pfam" id="PF05368"/>
    </source>
</evidence>
<dbReference type="AlphaFoldDB" id="A0A9W9UBR5"/>